<dbReference type="PIRSF" id="PIRSF017082">
    <property type="entry name" value="YflP"/>
    <property type="match status" value="1"/>
</dbReference>
<reference evidence="2 3" key="1">
    <citation type="submission" date="2018-04" db="EMBL/GenBank/DDBJ databases">
        <title>Genomic Encyclopedia of Archaeal and Bacterial Type Strains, Phase II (KMG-II): from individual species to whole genera.</title>
        <authorList>
            <person name="Goeker M."/>
        </authorList>
    </citation>
    <scope>NUCLEOTIDE SEQUENCE [LARGE SCALE GENOMIC DNA]</scope>
    <source>
        <strain evidence="2 3">DSM 25521</strain>
    </source>
</reference>
<comment type="similarity">
    <text evidence="1">Belongs to the UPF0065 (bug) family.</text>
</comment>
<dbReference type="OrthoDB" id="8970543at2"/>
<dbReference type="InterPro" id="IPR005064">
    <property type="entry name" value="BUG"/>
</dbReference>
<dbReference type="CDD" id="cd07012">
    <property type="entry name" value="PBP2_Bug_TTT"/>
    <property type="match status" value="1"/>
</dbReference>
<dbReference type="AlphaFoldDB" id="A0A2T4YY63"/>
<dbReference type="InterPro" id="IPR006311">
    <property type="entry name" value="TAT_signal"/>
</dbReference>
<dbReference type="Pfam" id="PF03401">
    <property type="entry name" value="TctC"/>
    <property type="match status" value="1"/>
</dbReference>
<dbReference type="PANTHER" id="PTHR42928">
    <property type="entry name" value="TRICARBOXYLATE-BINDING PROTEIN"/>
    <property type="match status" value="1"/>
</dbReference>
<evidence type="ECO:0000256" key="1">
    <source>
        <dbReference type="ARBA" id="ARBA00006987"/>
    </source>
</evidence>
<accession>A0A2T4YY63</accession>
<keyword evidence="2" id="KW-0675">Receptor</keyword>
<gene>
    <name evidence="2" type="ORF">C8P69_110156</name>
</gene>
<proteinExistence type="inferred from homology"/>
<comment type="caution">
    <text evidence="2">The sequence shown here is derived from an EMBL/GenBank/DDBJ whole genome shotgun (WGS) entry which is preliminary data.</text>
</comment>
<dbReference type="PANTHER" id="PTHR42928:SF5">
    <property type="entry name" value="BLR1237 PROTEIN"/>
    <property type="match status" value="1"/>
</dbReference>
<dbReference type="InterPro" id="IPR042100">
    <property type="entry name" value="Bug_dom1"/>
</dbReference>
<dbReference type="Gene3D" id="3.40.190.150">
    <property type="entry name" value="Bordetella uptake gene, domain 1"/>
    <property type="match status" value="1"/>
</dbReference>
<dbReference type="EMBL" id="PZZL01000010">
    <property type="protein sequence ID" value="PTM51490.1"/>
    <property type="molecule type" value="Genomic_DNA"/>
</dbReference>
<evidence type="ECO:0000313" key="3">
    <source>
        <dbReference type="Proteomes" id="UP000241808"/>
    </source>
</evidence>
<dbReference type="Gene3D" id="3.40.190.10">
    <property type="entry name" value="Periplasmic binding protein-like II"/>
    <property type="match status" value="1"/>
</dbReference>
<organism evidence="2 3">
    <name type="scientific">Phreatobacter oligotrophus</name>
    <dbReference type="NCBI Taxonomy" id="1122261"/>
    <lineage>
        <taxon>Bacteria</taxon>
        <taxon>Pseudomonadati</taxon>
        <taxon>Pseudomonadota</taxon>
        <taxon>Alphaproteobacteria</taxon>
        <taxon>Hyphomicrobiales</taxon>
        <taxon>Phreatobacteraceae</taxon>
        <taxon>Phreatobacter</taxon>
    </lineage>
</organism>
<dbReference type="SUPFAM" id="SSF53850">
    <property type="entry name" value="Periplasmic binding protein-like II"/>
    <property type="match status" value="1"/>
</dbReference>
<keyword evidence="3" id="KW-1185">Reference proteome</keyword>
<protein>
    <submittedName>
        <fullName evidence="2">Tripartite-type tricarboxylate transporter receptor subunit TctC</fullName>
    </submittedName>
</protein>
<name>A0A2T4YY63_9HYPH</name>
<sequence>MTELSRREALAAVAGLTALGFGTAPANAQLGPGRTLTLMVPYPAGGLSDAIARNLQPAFQRVLGQTVLVENLGGASGGLAAQKLLQTRADGRMIFQGSPNELILSPLVNPDIKFRPDQFRHVTQITRNPLILLVRPDHPASNIDELVAHAKAQGRPTPYGSVGVGSLYHVLSEEMAKQTGIRVTHVAYRGAAPVLQDLASGQIDFAILPFATSYKPLQDQKKLKMLGWVSKSRVDFLPDLVAFGESKVLPNFDHSIWAGIFVRSETPEDIVQRLNEAVGEVMRTPEVRTAISNTGSIVVDATSLAEARRFYEDQVRVLDAMTREISFRV</sequence>
<dbReference type="PROSITE" id="PS51318">
    <property type="entry name" value="TAT"/>
    <property type="match status" value="1"/>
</dbReference>
<dbReference type="Proteomes" id="UP000241808">
    <property type="component" value="Unassembled WGS sequence"/>
</dbReference>
<evidence type="ECO:0000313" key="2">
    <source>
        <dbReference type="EMBL" id="PTM51490.1"/>
    </source>
</evidence>
<dbReference type="RefSeq" id="WP_108179164.1">
    <property type="nucleotide sequence ID" value="NZ_PZZL01000010.1"/>
</dbReference>